<dbReference type="Proteomes" id="UP000076727">
    <property type="component" value="Unassembled WGS sequence"/>
</dbReference>
<name>A0A165LVF2_9APHY</name>
<protein>
    <submittedName>
        <fullName evidence="1">Uncharacterized protein</fullName>
    </submittedName>
</protein>
<dbReference type="AlphaFoldDB" id="A0A165LVF2"/>
<organism evidence="1 2">
    <name type="scientific">Daedalea quercina L-15889</name>
    <dbReference type="NCBI Taxonomy" id="1314783"/>
    <lineage>
        <taxon>Eukaryota</taxon>
        <taxon>Fungi</taxon>
        <taxon>Dikarya</taxon>
        <taxon>Basidiomycota</taxon>
        <taxon>Agaricomycotina</taxon>
        <taxon>Agaricomycetes</taxon>
        <taxon>Polyporales</taxon>
        <taxon>Fomitopsis</taxon>
    </lineage>
</organism>
<gene>
    <name evidence="1" type="ORF">DAEQUDRAFT_577936</name>
</gene>
<proteinExistence type="predicted"/>
<accession>A0A165LVF2</accession>
<evidence type="ECO:0000313" key="2">
    <source>
        <dbReference type="Proteomes" id="UP000076727"/>
    </source>
</evidence>
<dbReference type="EMBL" id="KV429116">
    <property type="protein sequence ID" value="KZT64896.1"/>
    <property type="molecule type" value="Genomic_DNA"/>
</dbReference>
<evidence type="ECO:0000313" key="1">
    <source>
        <dbReference type="EMBL" id="KZT64896.1"/>
    </source>
</evidence>
<keyword evidence="2" id="KW-1185">Reference proteome</keyword>
<sequence>MVCNHGDGARLLGAGRHLDRKGLHAAAEGPPIPCVVAGSDARHLRHAEDRPRMHDPTEKAELEAIVELLLLHVQRWRILCTKTLHSSSLPCPHVDFVDCAETLEQLVLDFVHDNLTAGPEAVPQVGELATAALSEFTLRGAHFRELYTLYNVPFPVAISSDASPLDESAQPSARPPSPRLRHCWQRRIT</sequence>
<reference evidence="1 2" key="1">
    <citation type="journal article" date="2016" name="Mol. Biol. Evol.">
        <title>Comparative Genomics of Early-Diverging Mushroom-Forming Fungi Provides Insights into the Origins of Lignocellulose Decay Capabilities.</title>
        <authorList>
            <person name="Nagy L.G."/>
            <person name="Riley R."/>
            <person name="Tritt A."/>
            <person name="Adam C."/>
            <person name="Daum C."/>
            <person name="Floudas D."/>
            <person name="Sun H."/>
            <person name="Yadav J.S."/>
            <person name="Pangilinan J."/>
            <person name="Larsson K.H."/>
            <person name="Matsuura K."/>
            <person name="Barry K."/>
            <person name="Labutti K."/>
            <person name="Kuo R."/>
            <person name="Ohm R.A."/>
            <person name="Bhattacharya S.S."/>
            <person name="Shirouzu T."/>
            <person name="Yoshinaga Y."/>
            <person name="Martin F.M."/>
            <person name="Grigoriev I.V."/>
            <person name="Hibbett D.S."/>
        </authorList>
    </citation>
    <scope>NUCLEOTIDE SEQUENCE [LARGE SCALE GENOMIC DNA]</scope>
    <source>
        <strain evidence="1 2">L-15889</strain>
    </source>
</reference>
<dbReference type="OrthoDB" id="2794869at2759"/>